<dbReference type="RefSeq" id="WP_243013382.1">
    <property type="nucleotide sequence ID" value="NZ_JALGAR010000008.1"/>
</dbReference>
<dbReference type="PROSITE" id="PS51192">
    <property type="entry name" value="HELICASE_ATP_BIND_1"/>
    <property type="match status" value="1"/>
</dbReference>
<dbReference type="FunFam" id="3.40.50.300:FF:000113">
    <property type="entry name" value="Preprotein translocase subunit SecA"/>
    <property type="match status" value="1"/>
</dbReference>
<dbReference type="SUPFAM" id="SSF81767">
    <property type="entry name" value="Pre-protein crosslinking domain of SecA"/>
    <property type="match status" value="1"/>
</dbReference>
<dbReference type="InterPro" id="IPR014018">
    <property type="entry name" value="SecA_motor_DEAD"/>
</dbReference>
<dbReference type="SUPFAM" id="SSF52540">
    <property type="entry name" value="P-loop containing nucleoside triphosphate hydrolases"/>
    <property type="match status" value="2"/>
</dbReference>
<keyword evidence="3 12" id="KW-1003">Cell membrane</keyword>
<dbReference type="PANTHER" id="PTHR30612:SF0">
    <property type="entry name" value="CHLOROPLAST PROTEIN-TRANSPORTING ATPASE"/>
    <property type="match status" value="1"/>
</dbReference>
<dbReference type="GO" id="GO:0006605">
    <property type="term" value="P:protein targeting"/>
    <property type="evidence" value="ECO:0007669"/>
    <property type="project" value="UniProtKB-UniRule"/>
</dbReference>
<dbReference type="FunFam" id="1.10.3060.10:FF:000002">
    <property type="entry name" value="Preprotein translocase subunit SecA"/>
    <property type="match status" value="1"/>
</dbReference>
<evidence type="ECO:0000256" key="2">
    <source>
        <dbReference type="ARBA" id="ARBA00022448"/>
    </source>
</evidence>
<evidence type="ECO:0000313" key="17">
    <source>
        <dbReference type="EMBL" id="MCI4659931.1"/>
    </source>
</evidence>
<keyword evidence="8 12" id="KW-1278">Translocase</keyword>
<keyword evidence="4 12" id="KW-0963">Cytoplasm</keyword>
<dbReference type="Pfam" id="PF07517">
    <property type="entry name" value="SecA_DEAD"/>
    <property type="match status" value="1"/>
</dbReference>
<dbReference type="InterPro" id="IPR044722">
    <property type="entry name" value="SecA_SF2_C"/>
</dbReference>
<dbReference type="InterPro" id="IPR014001">
    <property type="entry name" value="Helicase_ATP-bd"/>
</dbReference>
<evidence type="ECO:0000256" key="11">
    <source>
        <dbReference type="ARBA" id="ARBA00034006"/>
    </source>
</evidence>
<keyword evidence="5 12" id="KW-0547">Nucleotide-binding</keyword>
<accession>A0AA41UMK3</accession>
<evidence type="ECO:0000256" key="7">
    <source>
        <dbReference type="ARBA" id="ARBA00022927"/>
    </source>
</evidence>
<dbReference type="NCBIfam" id="TIGR00963">
    <property type="entry name" value="secA"/>
    <property type="match status" value="1"/>
</dbReference>
<dbReference type="CDD" id="cd17928">
    <property type="entry name" value="DEXDc_SecA"/>
    <property type="match status" value="1"/>
</dbReference>
<comment type="subcellular location">
    <subcellularLocation>
        <location evidence="12">Cell membrane</location>
        <topology evidence="12">Peripheral membrane protein</topology>
        <orientation evidence="12">Cytoplasmic side</orientation>
    </subcellularLocation>
    <subcellularLocation>
        <location evidence="12">Cytoplasm</location>
    </subcellularLocation>
    <text evidence="12">Distribution is 50-50.</text>
</comment>
<dbReference type="PANTHER" id="PTHR30612">
    <property type="entry name" value="SECA INNER MEMBRANE COMPONENT OF SEC PROTEIN SECRETION SYSTEM"/>
    <property type="match status" value="1"/>
</dbReference>
<dbReference type="CDD" id="cd18803">
    <property type="entry name" value="SF2_C_secA"/>
    <property type="match status" value="1"/>
</dbReference>
<dbReference type="GO" id="GO:0043952">
    <property type="term" value="P:protein transport by the Sec complex"/>
    <property type="evidence" value="ECO:0007669"/>
    <property type="project" value="UniProtKB-ARBA"/>
</dbReference>
<dbReference type="Pfam" id="PF21090">
    <property type="entry name" value="P-loop_SecA"/>
    <property type="match status" value="1"/>
</dbReference>
<dbReference type="EC" id="7.4.2.8" evidence="12"/>
<feature type="domain" description="Helicase ATP-binding" evidence="15">
    <location>
        <begin position="88"/>
        <end position="246"/>
    </location>
</feature>
<evidence type="ECO:0000256" key="4">
    <source>
        <dbReference type="ARBA" id="ARBA00022490"/>
    </source>
</evidence>
<dbReference type="AlphaFoldDB" id="A0AA41UMK3"/>
<keyword evidence="6 12" id="KW-0067">ATP-binding</keyword>
<feature type="binding site" evidence="12">
    <location>
        <position position="86"/>
    </location>
    <ligand>
        <name>ATP</name>
        <dbReference type="ChEBI" id="CHEBI:30616"/>
    </ligand>
</feature>
<evidence type="ECO:0000256" key="14">
    <source>
        <dbReference type="SAM" id="MobiDB-lite"/>
    </source>
</evidence>
<dbReference type="GO" id="GO:0065002">
    <property type="term" value="P:intracellular protein transmembrane transport"/>
    <property type="evidence" value="ECO:0007669"/>
    <property type="project" value="UniProtKB-UniRule"/>
</dbReference>
<evidence type="ECO:0000256" key="10">
    <source>
        <dbReference type="ARBA" id="ARBA00023136"/>
    </source>
</evidence>
<feature type="binding site" evidence="12">
    <location>
        <position position="494"/>
    </location>
    <ligand>
        <name>ATP</name>
        <dbReference type="ChEBI" id="CHEBI:30616"/>
    </ligand>
</feature>
<dbReference type="SMART" id="SM00958">
    <property type="entry name" value="SecA_PP_bind"/>
    <property type="match status" value="1"/>
</dbReference>
<dbReference type="InterPro" id="IPR036266">
    <property type="entry name" value="SecA_Wing/Scaffold_sf"/>
</dbReference>
<dbReference type="GO" id="GO:0005829">
    <property type="term" value="C:cytosol"/>
    <property type="evidence" value="ECO:0007669"/>
    <property type="project" value="TreeGrafter"/>
</dbReference>
<evidence type="ECO:0000256" key="1">
    <source>
        <dbReference type="ARBA" id="ARBA00007650"/>
    </source>
</evidence>
<dbReference type="HAMAP" id="MF_01382">
    <property type="entry name" value="SecA"/>
    <property type="match status" value="1"/>
</dbReference>
<dbReference type="Pfam" id="PF07516">
    <property type="entry name" value="SecA_SW"/>
    <property type="match status" value="1"/>
</dbReference>
<dbReference type="FunFam" id="3.90.1440.10:FF:000002">
    <property type="entry name" value="Protein translocase subunit SecA"/>
    <property type="match status" value="1"/>
</dbReference>
<dbReference type="InterPro" id="IPR011116">
    <property type="entry name" value="SecA_Wing/Scaffold"/>
</dbReference>
<dbReference type="InterPro" id="IPR011130">
    <property type="entry name" value="SecA_preprotein_X-link_dom"/>
</dbReference>
<feature type="compositionally biased region" description="Basic and acidic residues" evidence="14">
    <location>
        <begin position="931"/>
        <end position="940"/>
    </location>
</feature>
<keyword evidence="18" id="KW-1185">Reference proteome</keyword>
<comment type="subunit">
    <text evidence="12">Monomer and homodimer. Part of the essential Sec protein translocation apparatus which comprises SecA, SecYEG and auxiliary proteins SecDF. Other proteins may also be involved.</text>
</comment>
<feature type="binding site" evidence="12">
    <location>
        <begin position="104"/>
        <end position="108"/>
    </location>
    <ligand>
        <name>ATP</name>
        <dbReference type="ChEBI" id="CHEBI:30616"/>
    </ligand>
</feature>
<dbReference type="GO" id="GO:0005886">
    <property type="term" value="C:plasma membrane"/>
    <property type="evidence" value="ECO:0007669"/>
    <property type="project" value="UniProtKB-SubCell"/>
</dbReference>
<evidence type="ECO:0000256" key="5">
    <source>
        <dbReference type="ARBA" id="ARBA00022741"/>
    </source>
</evidence>
<dbReference type="SUPFAM" id="SSF81886">
    <property type="entry name" value="Helical scaffold and wing domains of SecA"/>
    <property type="match status" value="1"/>
</dbReference>
<comment type="catalytic activity">
    <reaction evidence="11 12">
        <text>ATP + H2O + cellular proteinSide 1 = ADP + phosphate + cellular proteinSide 2.</text>
        <dbReference type="EC" id="7.4.2.8"/>
    </reaction>
</comment>
<dbReference type="GO" id="GO:0017038">
    <property type="term" value="P:protein import"/>
    <property type="evidence" value="ECO:0007669"/>
    <property type="project" value="InterPro"/>
</dbReference>
<dbReference type="PROSITE" id="PS51196">
    <property type="entry name" value="SECA_MOTOR_DEAD"/>
    <property type="match status" value="1"/>
</dbReference>
<dbReference type="GO" id="GO:0005524">
    <property type="term" value="F:ATP binding"/>
    <property type="evidence" value="ECO:0007669"/>
    <property type="project" value="UniProtKB-UniRule"/>
</dbReference>
<feature type="domain" description="SecA family profile" evidence="16">
    <location>
        <begin position="2"/>
        <end position="616"/>
    </location>
</feature>
<dbReference type="Gene3D" id="3.90.1440.10">
    <property type="entry name" value="SecA, preprotein cross-linking domain"/>
    <property type="match status" value="1"/>
</dbReference>
<sequence length="940" mass="104193">MASILEKVLRVGEGRVLRRLEQYAKAINALEEDFSQLTDEELKNETVVLRERYSNGESLDDLLPEAFAAVREASTRTLGLRHFDVQLMGGAALHLGNIAEMKTGEGKTLVATTAAYLNAITSRGVHIITVNDYLASYQSELMGRVFRALGMTTGCILSGQTPAQRHDQYLADITYGTNNEFGFDYLRDNMAWQAADMVQRGHYYAIVDEVDSILIDEARTPLIISGPASGEANRWFTEFASLTKRLVPEVDFEVDEKKRTVGVLEPGIEKVEDYLGIDNLYESANTPLISFLNNAIKANALFKKDKDYVVMNGEVLIVDEHTGRILMGRRYNEGIHQAIEAKEGVAVKAENQTLATVTLQNYFRLYSKLSGMTGTAETEAAEFMSTYKLGVVSIPTNKPMKRIDQSDLVYKNEESKFGQVVEDIVGRHEKGQPVLVGTTSVEKSEYLSRLLAKRGVRHEVLNAKNHAREAAIVAQAGRLGSVTVATNMAGRGTDVMLGGNAEFLAVAEMNAKGLSPIETPDEYETEWDDVFAGVKAKVSEEAEKVVEAGGLYVLGTERHESRRIDNQLRGRSGRQGDPGESRFYLSLTDDLMRLFNAGAAESLMSRQGVPDDMAIESKVVSRAIRSAQSQVEGRNAEIRKNVLKYDDVLNRQREAIYGDRRHILEGDDLHERTQRFLEDVIDEVLTVHTGEGNGDDWDFDALWTELKTLYPVGITIDEVISEAGNRGRINRDFMRREILSDAKVAYQKREGTLGSPAMRELERRVVLSVIDRRWREHLYEMDYLKDGIGLRAMAQRDPLVEYQREGFAMFQQMMGQIREETVGFLFNLEVEVNQAPDAVAAPVVVAKGLTPGEDSGADKLSYTAPSDSGGVEVRNQRGQIQQAATDRARRAETDANAGDAPAAETAAPAGPPRRGAFGQRDSGTPAVPVNRAERRAQGKK</sequence>
<dbReference type="Gene3D" id="1.10.3060.10">
    <property type="entry name" value="Helical scaffold and wing domains of SecA"/>
    <property type="match status" value="1"/>
</dbReference>
<dbReference type="InterPro" id="IPR036670">
    <property type="entry name" value="SecA_X-link_sf"/>
</dbReference>
<evidence type="ECO:0000256" key="9">
    <source>
        <dbReference type="ARBA" id="ARBA00023010"/>
    </source>
</evidence>
<evidence type="ECO:0000259" key="15">
    <source>
        <dbReference type="PROSITE" id="PS51192"/>
    </source>
</evidence>
<evidence type="ECO:0000256" key="6">
    <source>
        <dbReference type="ARBA" id="ARBA00022840"/>
    </source>
</evidence>
<evidence type="ECO:0000256" key="12">
    <source>
        <dbReference type="HAMAP-Rule" id="MF_01382"/>
    </source>
</evidence>
<name>A0AA41UMK3_9MICO</name>
<feature type="compositionally biased region" description="Low complexity" evidence="14">
    <location>
        <begin position="894"/>
        <end position="916"/>
    </location>
</feature>
<dbReference type="InterPro" id="IPR000185">
    <property type="entry name" value="SecA"/>
</dbReference>
<dbReference type="InterPro" id="IPR027417">
    <property type="entry name" value="P-loop_NTPase"/>
</dbReference>
<organism evidence="17 18">
    <name type="scientific">Cryobacterium zhongshanensis</name>
    <dbReference type="NCBI Taxonomy" id="2928153"/>
    <lineage>
        <taxon>Bacteria</taxon>
        <taxon>Bacillati</taxon>
        <taxon>Actinomycetota</taxon>
        <taxon>Actinomycetes</taxon>
        <taxon>Micrococcales</taxon>
        <taxon>Microbacteriaceae</taxon>
        <taxon>Cryobacterium</taxon>
    </lineage>
</organism>
<dbReference type="InterPro" id="IPR011115">
    <property type="entry name" value="SecA_DEAD"/>
</dbReference>
<evidence type="ECO:0000259" key="16">
    <source>
        <dbReference type="PROSITE" id="PS51196"/>
    </source>
</evidence>
<proteinExistence type="inferred from homology"/>
<protein>
    <recommendedName>
        <fullName evidence="12 13">Protein translocase subunit SecA</fullName>
        <ecNumber evidence="12">7.4.2.8</ecNumber>
    </recommendedName>
</protein>
<evidence type="ECO:0000256" key="3">
    <source>
        <dbReference type="ARBA" id="ARBA00022475"/>
    </source>
</evidence>
<keyword evidence="2 12" id="KW-0813">Transport</keyword>
<comment type="similarity">
    <text evidence="1 12 13">Belongs to the SecA family.</text>
</comment>
<comment type="caution">
    <text evidence="17">The sequence shown here is derived from an EMBL/GenBank/DDBJ whole genome shotgun (WGS) entry which is preliminary data.</text>
</comment>
<dbReference type="GO" id="GO:0008564">
    <property type="term" value="F:protein-exporting ATPase activity"/>
    <property type="evidence" value="ECO:0007669"/>
    <property type="project" value="UniProtKB-EC"/>
</dbReference>
<dbReference type="FunFam" id="3.40.50.300:FF:000334">
    <property type="entry name" value="Protein translocase subunit SecA"/>
    <property type="match status" value="1"/>
</dbReference>
<keyword evidence="7 12" id="KW-0653">Protein transport</keyword>
<evidence type="ECO:0000313" key="18">
    <source>
        <dbReference type="Proteomes" id="UP001165341"/>
    </source>
</evidence>
<evidence type="ECO:0000256" key="13">
    <source>
        <dbReference type="RuleBase" id="RU003874"/>
    </source>
</evidence>
<dbReference type="NCBIfam" id="NF009538">
    <property type="entry name" value="PRK12904.1"/>
    <property type="match status" value="1"/>
</dbReference>
<keyword evidence="9 12" id="KW-0811">Translocation</keyword>
<dbReference type="GO" id="GO:0031522">
    <property type="term" value="C:cell envelope Sec protein transport complex"/>
    <property type="evidence" value="ECO:0007669"/>
    <property type="project" value="TreeGrafter"/>
</dbReference>
<gene>
    <name evidence="12 17" type="primary">secA</name>
    <name evidence="17" type="ORF">MQH31_19150</name>
</gene>
<dbReference type="SMART" id="SM00957">
    <property type="entry name" value="SecA_DEAD"/>
    <property type="match status" value="1"/>
</dbReference>
<dbReference type="Gene3D" id="3.40.50.300">
    <property type="entry name" value="P-loop containing nucleotide triphosphate hydrolases"/>
    <property type="match status" value="2"/>
</dbReference>
<dbReference type="Proteomes" id="UP001165341">
    <property type="component" value="Unassembled WGS sequence"/>
</dbReference>
<dbReference type="Pfam" id="PF01043">
    <property type="entry name" value="SecA_PP_bind"/>
    <property type="match status" value="1"/>
</dbReference>
<comment type="function">
    <text evidence="12">Part of the Sec protein translocase complex. Interacts with the SecYEG preprotein conducting channel. Has a central role in coupling the hydrolysis of ATP to the transfer of proteins into and across the cell membrane, serving as an ATP-driven molecular motor driving the stepwise translocation of polypeptide chains across the membrane.</text>
</comment>
<reference evidence="17" key="1">
    <citation type="submission" date="2022-03" db="EMBL/GenBank/DDBJ databases">
        <title>Cryobacterium sp. nov. strain ZS14-85, isolated from Antarctic soil.</title>
        <authorList>
            <person name="Li J."/>
            <person name="Niu G."/>
        </authorList>
    </citation>
    <scope>NUCLEOTIDE SEQUENCE</scope>
    <source>
        <strain evidence="17">ZS14-85</strain>
    </source>
</reference>
<dbReference type="PRINTS" id="PR00906">
    <property type="entry name" value="SECA"/>
</dbReference>
<dbReference type="EMBL" id="JALGAR010000008">
    <property type="protein sequence ID" value="MCI4659931.1"/>
    <property type="molecule type" value="Genomic_DNA"/>
</dbReference>
<feature type="region of interest" description="Disordered" evidence="14">
    <location>
        <begin position="849"/>
        <end position="940"/>
    </location>
</feature>
<keyword evidence="10 12" id="KW-0472">Membrane</keyword>
<evidence type="ECO:0000256" key="8">
    <source>
        <dbReference type="ARBA" id="ARBA00022967"/>
    </source>
</evidence>